<dbReference type="PANTHER" id="PTHR43133:SF60">
    <property type="entry name" value="RNA POLYMERASE SIGMA FACTOR SIGV"/>
    <property type="match status" value="1"/>
</dbReference>
<name>A0A1G5J3I2_9BACL</name>
<feature type="domain" description="RNA polymerase sigma-70 region 2" evidence="5">
    <location>
        <begin position="6"/>
        <end position="69"/>
    </location>
</feature>
<dbReference type="InterPro" id="IPR007627">
    <property type="entry name" value="RNA_pol_sigma70_r2"/>
</dbReference>
<dbReference type="GO" id="GO:0016987">
    <property type="term" value="F:sigma factor activity"/>
    <property type="evidence" value="ECO:0007669"/>
    <property type="project" value="UniProtKB-KW"/>
</dbReference>
<reference evidence="8" key="1">
    <citation type="submission" date="2016-10" db="EMBL/GenBank/DDBJ databases">
        <authorList>
            <person name="Varghese N."/>
            <person name="Submissions S."/>
        </authorList>
    </citation>
    <scope>NUCLEOTIDE SEQUENCE [LARGE SCALE GENOMIC DNA]</scope>
    <source>
        <strain evidence="8">BL9</strain>
    </source>
</reference>
<evidence type="ECO:0000256" key="3">
    <source>
        <dbReference type="ARBA" id="ARBA00023082"/>
    </source>
</evidence>
<dbReference type="InterPro" id="IPR036388">
    <property type="entry name" value="WH-like_DNA-bd_sf"/>
</dbReference>
<keyword evidence="3" id="KW-0731">Sigma factor</keyword>
<proteinExistence type="inferred from homology"/>
<dbReference type="RefSeq" id="WP_090921194.1">
    <property type="nucleotide sequence ID" value="NZ_FMVM01000010.1"/>
</dbReference>
<dbReference type="InterPro" id="IPR014284">
    <property type="entry name" value="RNA_pol_sigma-70_dom"/>
</dbReference>
<dbReference type="CDD" id="cd06171">
    <property type="entry name" value="Sigma70_r4"/>
    <property type="match status" value="1"/>
</dbReference>
<dbReference type="STRING" id="582692.SAMN05720606_11033"/>
<keyword evidence="8" id="KW-1185">Reference proteome</keyword>
<evidence type="ECO:0000313" key="7">
    <source>
        <dbReference type="EMBL" id="SCY82842.1"/>
    </source>
</evidence>
<dbReference type="SUPFAM" id="SSF88659">
    <property type="entry name" value="Sigma3 and sigma4 domains of RNA polymerase sigma factors"/>
    <property type="match status" value="1"/>
</dbReference>
<evidence type="ECO:0000256" key="1">
    <source>
        <dbReference type="ARBA" id="ARBA00010641"/>
    </source>
</evidence>
<dbReference type="InterPro" id="IPR013325">
    <property type="entry name" value="RNA_pol_sigma_r2"/>
</dbReference>
<evidence type="ECO:0000259" key="6">
    <source>
        <dbReference type="Pfam" id="PF08281"/>
    </source>
</evidence>
<dbReference type="InterPro" id="IPR039425">
    <property type="entry name" value="RNA_pol_sigma-70-like"/>
</dbReference>
<gene>
    <name evidence="7" type="ORF">SAMN05720606_11033</name>
</gene>
<evidence type="ECO:0000259" key="5">
    <source>
        <dbReference type="Pfam" id="PF04542"/>
    </source>
</evidence>
<evidence type="ECO:0000256" key="4">
    <source>
        <dbReference type="ARBA" id="ARBA00023163"/>
    </source>
</evidence>
<dbReference type="Proteomes" id="UP000198538">
    <property type="component" value="Unassembled WGS sequence"/>
</dbReference>
<organism evidence="7 8">
    <name type="scientific">Paenibacillus polysaccharolyticus</name>
    <dbReference type="NCBI Taxonomy" id="582692"/>
    <lineage>
        <taxon>Bacteria</taxon>
        <taxon>Bacillati</taxon>
        <taxon>Bacillota</taxon>
        <taxon>Bacilli</taxon>
        <taxon>Bacillales</taxon>
        <taxon>Paenibacillaceae</taxon>
        <taxon>Paenibacillus</taxon>
    </lineage>
</organism>
<dbReference type="Pfam" id="PF08281">
    <property type="entry name" value="Sigma70_r4_2"/>
    <property type="match status" value="1"/>
</dbReference>
<dbReference type="InterPro" id="IPR013324">
    <property type="entry name" value="RNA_pol_sigma_r3/r4-like"/>
</dbReference>
<accession>A0A1G5J3I2</accession>
<dbReference type="Pfam" id="PF04542">
    <property type="entry name" value="Sigma70_r2"/>
    <property type="match status" value="1"/>
</dbReference>
<keyword evidence="2" id="KW-0805">Transcription regulation</keyword>
<dbReference type="GO" id="GO:0003677">
    <property type="term" value="F:DNA binding"/>
    <property type="evidence" value="ECO:0007669"/>
    <property type="project" value="InterPro"/>
</dbReference>
<dbReference type="InterPro" id="IPR013249">
    <property type="entry name" value="RNA_pol_sigma70_r4_t2"/>
</dbReference>
<feature type="domain" description="RNA polymerase sigma factor 70 region 4 type 2" evidence="6">
    <location>
        <begin position="108"/>
        <end position="153"/>
    </location>
</feature>
<sequence length="185" mass="22352">MTEKELFEMYNKDVYRTCYYMLHHAQNAEDVCHDVFVTVFRQDWRKVEYMKTWLMKITVNHCLNFMKREHASKQREKRLFMLTPQRTVDPVDEVAQHAEDSDLWEQWVEELPEKIRSAILLRYMNEFSLSETAETLEVPLGTVKSRIYKGIRLLRKKWEKASKQYQKGEVYSETNRKKIVSSSEK</sequence>
<evidence type="ECO:0000313" key="8">
    <source>
        <dbReference type="Proteomes" id="UP000198538"/>
    </source>
</evidence>
<dbReference type="GO" id="GO:0006352">
    <property type="term" value="P:DNA-templated transcription initiation"/>
    <property type="evidence" value="ECO:0007669"/>
    <property type="project" value="InterPro"/>
</dbReference>
<dbReference type="NCBIfam" id="TIGR02937">
    <property type="entry name" value="sigma70-ECF"/>
    <property type="match status" value="1"/>
</dbReference>
<dbReference type="EMBL" id="FMVM01000010">
    <property type="protein sequence ID" value="SCY82842.1"/>
    <property type="molecule type" value="Genomic_DNA"/>
</dbReference>
<dbReference type="Gene3D" id="1.10.1740.10">
    <property type="match status" value="1"/>
</dbReference>
<dbReference type="AlphaFoldDB" id="A0A1G5J3I2"/>
<comment type="similarity">
    <text evidence="1">Belongs to the sigma-70 factor family. ECF subfamily.</text>
</comment>
<protein>
    <submittedName>
        <fullName evidence="7">RNA polymerase sigma-70 factor, ECF subfamily</fullName>
    </submittedName>
</protein>
<dbReference type="Gene3D" id="1.10.10.10">
    <property type="entry name" value="Winged helix-like DNA-binding domain superfamily/Winged helix DNA-binding domain"/>
    <property type="match status" value="1"/>
</dbReference>
<evidence type="ECO:0000256" key="2">
    <source>
        <dbReference type="ARBA" id="ARBA00023015"/>
    </source>
</evidence>
<keyword evidence="4" id="KW-0804">Transcription</keyword>
<dbReference type="PANTHER" id="PTHR43133">
    <property type="entry name" value="RNA POLYMERASE ECF-TYPE SIGMA FACTO"/>
    <property type="match status" value="1"/>
</dbReference>
<dbReference type="SUPFAM" id="SSF88946">
    <property type="entry name" value="Sigma2 domain of RNA polymerase sigma factors"/>
    <property type="match status" value="1"/>
</dbReference>